<organism evidence="7 8">
    <name type="scientific">Aphanomyces astaci</name>
    <name type="common">Crayfish plague agent</name>
    <dbReference type="NCBI Taxonomy" id="112090"/>
    <lineage>
        <taxon>Eukaryota</taxon>
        <taxon>Sar</taxon>
        <taxon>Stramenopiles</taxon>
        <taxon>Oomycota</taxon>
        <taxon>Saprolegniomycetes</taxon>
        <taxon>Saprolegniales</taxon>
        <taxon>Verrucalvaceae</taxon>
        <taxon>Aphanomyces</taxon>
    </lineage>
</organism>
<dbReference type="Pfam" id="PF06079">
    <property type="entry name" value="Apyrase"/>
    <property type="match status" value="1"/>
</dbReference>
<comment type="cofactor">
    <cofactor evidence="1 6">
        <name>Ca(2+)</name>
        <dbReference type="ChEBI" id="CHEBI:29108"/>
    </cofactor>
</comment>
<feature type="binding site" evidence="6">
    <location>
        <position position="272"/>
    </location>
    <ligand>
        <name>Ca(2+)</name>
        <dbReference type="ChEBI" id="CHEBI:29108"/>
    </ligand>
</feature>
<comment type="similarity">
    <text evidence="5">Belongs to the apyrase family.</text>
</comment>
<dbReference type="AlphaFoldDB" id="A0A397A0V3"/>
<sequence length="334" mass="37525">MGCLLSVCPSAWGWNHRASSFELGFVADLDKASKVADSTTPLFQSYLQKAVLHRKLVDDKVEYTVSWKDVAPFTTSLNEAGRGFELSELAWCRGDLHTFDDRTGLVFRLEKFQLSDQPHDIRAVPVTIVTEGDGSTTKGKKHEWATAKDGELYMGSTGKEFITGNDVDNTHNMWVSILSKEGVLRFEDWTDNFAKVREFVGCGYPGYLIHEAIEWSAVHRKWFILPRRVSKDAYDETADEQRGSNVMIMASEDFSRLEVRTVGPITPERGFSSFKFVPSTQDSVIVALKSVEIEATKSQSSYVTVFTVDGNVLLPETPLPGTFKYEGVAFLREY</sequence>
<dbReference type="GO" id="GO:0004382">
    <property type="term" value="F:GDP phosphatase activity"/>
    <property type="evidence" value="ECO:0007669"/>
    <property type="project" value="TreeGrafter"/>
</dbReference>
<name>A0A397A0V3_APHAT</name>
<evidence type="ECO:0000313" key="7">
    <source>
        <dbReference type="EMBL" id="RHY00536.1"/>
    </source>
</evidence>
<keyword evidence="2 6" id="KW-0479">Metal-binding</keyword>
<keyword evidence="3" id="KW-0378">Hydrolase</keyword>
<dbReference type="Proteomes" id="UP000265427">
    <property type="component" value="Unassembled WGS sequence"/>
</dbReference>
<evidence type="ECO:0008006" key="9">
    <source>
        <dbReference type="Google" id="ProtNLM"/>
    </source>
</evidence>
<feature type="binding site" evidence="6">
    <location>
        <position position="143"/>
    </location>
    <ligand>
        <name>Ca(2+)</name>
        <dbReference type="ChEBI" id="CHEBI:29108"/>
    </ligand>
</feature>
<dbReference type="GO" id="GO:0005509">
    <property type="term" value="F:calcium ion binding"/>
    <property type="evidence" value="ECO:0007669"/>
    <property type="project" value="InterPro"/>
</dbReference>
<feature type="binding site" evidence="6">
    <location>
        <position position="88"/>
    </location>
    <ligand>
        <name>Ca(2+)</name>
        <dbReference type="ChEBI" id="CHEBI:29108"/>
    </ligand>
</feature>
<dbReference type="GO" id="GO:0045134">
    <property type="term" value="F:UDP phosphatase activity"/>
    <property type="evidence" value="ECO:0007669"/>
    <property type="project" value="TreeGrafter"/>
</dbReference>
<evidence type="ECO:0000256" key="3">
    <source>
        <dbReference type="ARBA" id="ARBA00022801"/>
    </source>
</evidence>
<evidence type="ECO:0000256" key="1">
    <source>
        <dbReference type="ARBA" id="ARBA00001913"/>
    </source>
</evidence>
<dbReference type="PANTHER" id="PTHR13023:SF3">
    <property type="entry name" value="SOLUBLE CALCIUM-ACTIVATED NUCLEOTIDASE 1"/>
    <property type="match status" value="1"/>
</dbReference>
<accession>A0A397A0V3</accession>
<gene>
    <name evidence="7" type="ORF">DYB36_011339</name>
</gene>
<dbReference type="VEuPathDB" id="FungiDB:H257_14030"/>
<protein>
    <recommendedName>
        <fullName evidence="9">Soluble calcium-activated nucleotidase 1</fullName>
    </recommendedName>
</protein>
<dbReference type="Gene3D" id="2.120.10.100">
    <property type="entry name" value="Apyrase"/>
    <property type="match status" value="1"/>
</dbReference>
<dbReference type="InterPro" id="IPR036258">
    <property type="entry name" value="Apyrase_sf"/>
</dbReference>
<evidence type="ECO:0000313" key="8">
    <source>
        <dbReference type="Proteomes" id="UP000265427"/>
    </source>
</evidence>
<evidence type="ECO:0000256" key="6">
    <source>
        <dbReference type="PIRSR" id="PIRSR609283-1"/>
    </source>
</evidence>
<comment type="caution">
    <text evidence="7">The sequence shown here is derived from an EMBL/GenBank/DDBJ whole genome shotgun (WGS) entry which is preliminary data.</text>
</comment>
<dbReference type="GO" id="GO:0030166">
    <property type="term" value="P:proteoglycan biosynthetic process"/>
    <property type="evidence" value="ECO:0007669"/>
    <property type="project" value="TreeGrafter"/>
</dbReference>
<evidence type="ECO:0000256" key="5">
    <source>
        <dbReference type="ARBA" id="ARBA00025738"/>
    </source>
</evidence>
<feature type="binding site" evidence="6">
    <location>
        <position position="326"/>
    </location>
    <ligand>
        <name>Ca(2+)</name>
        <dbReference type="ChEBI" id="CHEBI:29108"/>
    </ligand>
</feature>
<dbReference type="SUPFAM" id="SSF101887">
    <property type="entry name" value="Apyrase"/>
    <property type="match status" value="1"/>
</dbReference>
<dbReference type="FunFam" id="2.120.10.100:FF:000001">
    <property type="entry name" value="Soluble calcium-activated nucleotidase 1"/>
    <property type="match status" value="1"/>
</dbReference>
<proteinExistence type="inferred from homology"/>
<evidence type="ECO:0000256" key="2">
    <source>
        <dbReference type="ARBA" id="ARBA00022723"/>
    </source>
</evidence>
<reference evidence="7 8" key="1">
    <citation type="submission" date="2018-08" db="EMBL/GenBank/DDBJ databases">
        <title>Aphanomyces genome sequencing and annotation.</title>
        <authorList>
            <person name="Minardi D."/>
            <person name="Oidtmann B."/>
            <person name="Van Der Giezen M."/>
            <person name="Studholme D.J."/>
        </authorList>
    </citation>
    <scope>NUCLEOTIDE SEQUENCE [LARGE SCALE GENOMIC DNA]</scope>
    <source>
        <strain evidence="7 8">Kv</strain>
    </source>
</reference>
<dbReference type="EMBL" id="QUSZ01008349">
    <property type="protein sequence ID" value="RHY00536.1"/>
    <property type="molecule type" value="Genomic_DNA"/>
</dbReference>
<dbReference type="InterPro" id="IPR009283">
    <property type="entry name" value="Apyrase"/>
</dbReference>
<evidence type="ECO:0000256" key="4">
    <source>
        <dbReference type="ARBA" id="ARBA00022837"/>
    </source>
</evidence>
<feature type="binding site" evidence="6">
    <location>
        <position position="87"/>
    </location>
    <ligand>
        <name>Ca(2+)</name>
        <dbReference type="ChEBI" id="CHEBI:29108"/>
    </ligand>
</feature>
<feature type="binding site" evidence="6">
    <location>
        <position position="211"/>
    </location>
    <ligand>
        <name>Ca(2+)</name>
        <dbReference type="ChEBI" id="CHEBI:29108"/>
    </ligand>
</feature>
<keyword evidence="4 6" id="KW-0106">Calcium</keyword>
<dbReference type="PANTHER" id="PTHR13023">
    <property type="entry name" value="APYRASE"/>
    <property type="match status" value="1"/>
</dbReference>